<dbReference type="Gene3D" id="1.10.10.10">
    <property type="entry name" value="Winged helix-like DNA-binding domain superfamily/Winged helix DNA-binding domain"/>
    <property type="match status" value="1"/>
</dbReference>
<name>A0A517RDE5_9PLAN</name>
<keyword evidence="2" id="KW-0805">Transcription regulation</keyword>
<dbReference type="GO" id="GO:0045892">
    <property type="term" value="P:negative regulation of DNA-templated transcription"/>
    <property type="evidence" value="ECO:0007669"/>
    <property type="project" value="InterPro"/>
</dbReference>
<gene>
    <name evidence="5" type="primary">blaI_4</name>
    <name evidence="5" type="ORF">Pan241w_19810</name>
</gene>
<accession>A0A517RDE5</accession>
<evidence type="ECO:0000313" key="5">
    <source>
        <dbReference type="EMBL" id="QDT41901.1"/>
    </source>
</evidence>
<dbReference type="Gene3D" id="1.10.4040.10">
    <property type="entry name" value="Penicillinase repressor domain"/>
    <property type="match status" value="1"/>
</dbReference>
<dbReference type="InterPro" id="IPR036390">
    <property type="entry name" value="WH_DNA-bd_sf"/>
</dbReference>
<dbReference type="InterPro" id="IPR005650">
    <property type="entry name" value="BlaI_family"/>
</dbReference>
<evidence type="ECO:0000256" key="2">
    <source>
        <dbReference type="ARBA" id="ARBA00023015"/>
    </source>
</evidence>
<evidence type="ECO:0000313" key="6">
    <source>
        <dbReference type="Proteomes" id="UP000317171"/>
    </source>
</evidence>
<keyword evidence="3" id="KW-0238">DNA-binding</keyword>
<reference evidence="5 6" key="1">
    <citation type="submission" date="2019-02" db="EMBL/GenBank/DDBJ databases">
        <title>Deep-cultivation of Planctomycetes and their phenomic and genomic characterization uncovers novel biology.</title>
        <authorList>
            <person name="Wiegand S."/>
            <person name="Jogler M."/>
            <person name="Boedeker C."/>
            <person name="Pinto D."/>
            <person name="Vollmers J."/>
            <person name="Rivas-Marin E."/>
            <person name="Kohn T."/>
            <person name="Peeters S.H."/>
            <person name="Heuer A."/>
            <person name="Rast P."/>
            <person name="Oberbeckmann S."/>
            <person name="Bunk B."/>
            <person name="Jeske O."/>
            <person name="Meyerdierks A."/>
            <person name="Storesund J.E."/>
            <person name="Kallscheuer N."/>
            <person name="Luecker S."/>
            <person name="Lage O.M."/>
            <person name="Pohl T."/>
            <person name="Merkel B.J."/>
            <person name="Hornburger P."/>
            <person name="Mueller R.-W."/>
            <person name="Bruemmer F."/>
            <person name="Labrenz M."/>
            <person name="Spormann A.M."/>
            <person name="Op den Camp H."/>
            <person name="Overmann J."/>
            <person name="Amann R."/>
            <person name="Jetten M.S.M."/>
            <person name="Mascher T."/>
            <person name="Medema M.H."/>
            <person name="Devos D.P."/>
            <person name="Kaster A.-K."/>
            <person name="Ovreas L."/>
            <person name="Rohde M."/>
            <person name="Galperin M.Y."/>
            <person name="Jogler C."/>
        </authorList>
    </citation>
    <scope>NUCLEOTIDE SEQUENCE [LARGE SCALE GENOMIC DNA]</scope>
    <source>
        <strain evidence="5 6">Pan241w</strain>
    </source>
</reference>
<dbReference type="PIRSF" id="PIRSF019455">
    <property type="entry name" value="CopR_AtkY"/>
    <property type="match status" value="1"/>
</dbReference>
<proteinExistence type="inferred from homology"/>
<dbReference type="EMBL" id="CP036269">
    <property type="protein sequence ID" value="QDT41901.1"/>
    <property type="molecule type" value="Genomic_DNA"/>
</dbReference>
<dbReference type="InterPro" id="IPR036388">
    <property type="entry name" value="WH-like_DNA-bd_sf"/>
</dbReference>
<evidence type="ECO:0000256" key="3">
    <source>
        <dbReference type="ARBA" id="ARBA00023125"/>
    </source>
</evidence>
<dbReference type="KEGG" id="gaz:Pan241w_19810"/>
<evidence type="ECO:0000256" key="1">
    <source>
        <dbReference type="ARBA" id="ARBA00011046"/>
    </source>
</evidence>
<protein>
    <submittedName>
        <fullName evidence="5">Transcriptional regulator BlaI</fullName>
    </submittedName>
</protein>
<evidence type="ECO:0000256" key="4">
    <source>
        <dbReference type="ARBA" id="ARBA00023163"/>
    </source>
</evidence>
<comment type="similarity">
    <text evidence="1">Belongs to the BlaI transcriptional regulatory family.</text>
</comment>
<organism evidence="5 6">
    <name type="scientific">Gimesia alba</name>
    <dbReference type="NCBI Taxonomy" id="2527973"/>
    <lineage>
        <taxon>Bacteria</taxon>
        <taxon>Pseudomonadati</taxon>
        <taxon>Planctomycetota</taxon>
        <taxon>Planctomycetia</taxon>
        <taxon>Planctomycetales</taxon>
        <taxon>Planctomycetaceae</taxon>
        <taxon>Gimesia</taxon>
    </lineage>
</organism>
<sequence length="124" mass="14189">MKDYRLTHYELELMGVIWELEEASVQDVCDALPRELAYTTVMTTLSLLAKKKKVLKRIKRGRAYIYQPAVTREEVSQSMLGQLKQVLLGDSLPTLMVNLLENENMSEDDISALKNAINKLESKE</sequence>
<dbReference type="Proteomes" id="UP000317171">
    <property type="component" value="Chromosome"/>
</dbReference>
<dbReference type="GO" id="GO:0003677">
    <property type="term" value="F:DNA binding"/>
    <property type="evidence" value="ECO:0007669"/>
    <property type="project" value="UniProtKB-KW"/>
</dbReference>
<dbReference type="Pfam" id="PF03965">
    <property type="entry name" value="Penicillinase_R"/>
    <property type="match status" value="1"/>
</dbReference>
<keyword evidence="4" id="KW-0804">Transcription</keyword>
<dbReference type="SUPFAM" id="SSF46785">
    <property type="entry name" value="Winged helix' DNA-binding domain"/>
    <property type="match status" value="1"/>
</dbReference>
<keyword evidence="6" id="KW-1185">Reference proteome</keyword>
<dbReference type="AlphaFoldDB" id="A0A517RDE5"/>